<keyword evidence="2" id="KW-1185">Reference proteome</keyword>
<evidence type="ECO:0000313" key="2">
    <source>
        <dbReference type="Proteomes" id="UP000316213"/>
    </source>
</evidence>
<comment type="caution">
    <text evidence="1">The sequence shown here is derived from an EMBL/GenBank/DDBJ whole genome shotgun (WGS) entry which is preliminary data.</text>
</comment>
<sequence length="197" mass="21483">MLVVALTGFVAVPRFPSKRGETTERFPCEGCPCGCSSAEYCWDRCCCHSDQEKLQWAHRNAVTPPEFLVQRVAAASDHFASSPIRKSCCGACTASTSTDDSCEDRSACHTAVSDCQAEDARDDQGGKDHSLDDGSKLVLMWKAAECRGLKYFWSMLAATYVSLATDAFVFDSPCSGWVVVFDQHAFSRAMCPDPPVP</sequence>
<gene>
    <name evidence="1" type="ORF">Pla100_33100</name>
</gene>
<dbReference type="Proteomes" id="UP000316213">
    <property type="component" value="Unassembled WGS sequence"/>
</dbReference>
<protein>
    <submittedName>
        <fullName evidence="1">Uncharacterized protein</fullName>
    </submittedName>
</protein>
<dbReference type="EMBL" id="SJPM01000006">
    <property type="protein sequence ID" value="TWT95669.1"/>
    <property type="molecule type" value="Genomic_DNA"/>
</dbReference>
<evidence type="ECO:0000313" key="1">
    <source>
        <dbReference type="EMBL" id="TWT95669.1"/>
    </source>
</evidence>
<name>A0A5C6A816_9BACT</name>
<reference evidence="1 2" key="1">
    <citation type="submission" date="2019-02" db="EMBL/GenBank/DDBJ databases">
        <title>Deep-cultivation of Planctomycetes and their phenomic and genomic characterization uncovers novel biology.</title>
        <authorList>
            <person name="Wiegand S."/>
            <person name="Jogler M."/>
            <person name="Boedeker C."/>
            <person name="Pinto D."/>
            <person name="Vollmers J."/>
            <person name="Rivas-Marin E."/>
            <person name="Kohn T."/>
            <person name="Peeters S.H."/>
            <person name="Heuer A."/>
            <person name="Rast P."/>
            <person name="Oberbeckmann S."/>
            <person name="Bunk B."/>
            <person name="Jeske O."/>
            <person name="Meyerdierks A."/>
            <person name="Storesund J.E."/>
            <person name="Kallscheuer N."/>
            <person name="Luecker S."/>
            <person name="Lage O.M."/>
            <person name="Pohl T."/>
            <person name="Merkel B.J."/>
            <person name="Hornburger P."/>
            <person name="Mueller R.-W."/>
            <person name="Bruemmer F."/>
            <person name="Labrenz M."/>
            <person name="Spormann A.M."/>
            <person name="Op Den Camp H."/>
            <person name="Overmann J."/>
            <person name="Amann R."/>
            <person name="Jetten M.S.M."/>
            <person name="Mascher T."/>
            <person name="Medema M.H."/>
            <person name="Devos D.P."/>
            <person name="Kaster A.-K."/>
            <person name="Ovreas L."/>
            <person name="Rohde M."/>
            <person name="Galperin M.Y."/>
            <person name="Jogler C."/>
        </authorList>
    </citation>
    <scope>NUCLEOTIDE SEQUENCE [LARGE SCALE GENOMIC DNA]</scope>
    <source>
        <strain evidence="1 2">Pla100</strain>
    </source>
</reference>
<accession>A0A5C6A816</accession>
<dbReference type="AlphaFoldDB" id="A0A5C6A816"/>
<organism evidence="1 2">
    <name type="scientific">Neorhodopirellula pilleata</name>
    <dbReference type="NCBI Taxonomy" id="2714738"/>
    <lineage>
        <taxon>Bacteria</taxon>
        <taxon>Pseudomonadati</taxon>
        <taxon>Planctomycetota</taxon>
        <taxon>Planctomycetia</taxon>
        <taxon>Pirellulales</taxon>
        <taxon>Pirellulaceae</taxon>
        <taxon>Neorhodopirellula</taxon>
    </lineage>
</organism>
<proteinExistence type="predicted"/>